<keyword evidence="2" id="KW-0479">Metal-binding</keyword>
<evidence type="ECO:0000259" key="7">
    <source>
        <dbReference type="PROSITE" id="PS51296"/>
    </source>
</evidence>
<reference evidence="10" key="1">
    <citation type="submission" date="2020-05" db="EMBL/GenBank/DDBJ databases">
        <authorList>
            <person name="Chiriac C."/>
            <person name="Salcher M."/>
            <person name="Ghai R."/>
            <person name="Kavagutti S V."/>
        </authorList>
    </citation>
    <scope>NUCLEOTIDE SEQUENCE</scope>
</reference>
<dbReference type="PANTHER" id="PTHR10134">
    <property type="entry name" value="CYTOCHROME B-C1 COMPLEX SUBUNIT RIESKE, MITOCHONDRIAL"/>
    <property type="match status" value="1"/>
</dbReference>
<proteinExistence type="predicted"/>
<comment type="cofactor">
    <cofactor evidence="6">
        <name>[2Fe-2S] cluster</name>
        <dbReference type="ChEBI" id="CHEBI:190135"/>
    </cofactor>
</comment>
<dbReference type="InterPro" id="IPR005805">
    <property type="entry name" value="Rieske_Fe-S_prot_C"/>
</dbReference>
<dbReference type="InterPro" id="IPR036922">
    <property type="entry name" value="Rieske_2Fe-2S_sf"/>
</dbReference>
<dbReference type="EMBL" id="CAEZUG010000024">
    <property type="protein sequence ID" value="CAB4590377.1"/>
    <property type="molecule type" value="Genomic_DNA"/>
</dbReference>
<dbReference type="Pfam" id="PF00355">
    <property type="entry name" value="Rieske"/>
    <property type="match status" value="1"/>
</dbReference>
<evidence type="ECO:0000256" key="3">
    <source>
        <dbReference type="ARBA" id="ARBA00023004"/>
    </source>
</evidence>
<keyword evidence="1" id="KW-0001">2Fe-2S</keyword>
<dbReference type="EMBL" id="CAEZZB010000007">
    <property type="protein sequence ID" value="CAB4739120.1"/>
    <property type="molecule type" value="Genomic_DNA"/>
</dbReference>
<dbReference type="GO" id="GO:0051537">
    <property type="term" value="F:2 iron, 2 sulfur cluster binding"/>
    <property type="evidence" value="ECO:0007669"/>
    <property type="project" value="UniProtKB-KW"/>
</dbReference>
<name>A0A6J6SWF0_9ZZZZ</name>
<sequence length="192" mass="19656">MNLQRRSLFAIISGSIISLFSPGALAADGPLVKPKRLGQVIIFRNKKYTAIKKGKLLVWDKGVAIKAAASASPTASASATPKPSATVTTSALTLVAKLSDISDGETKVILIKPSSGASFSVAVSKVGGTVTVFSATCTHQGCIVETVGNELGCPCHGSAFNPHTGAVIQGPAQSALKKYAVSEEAGSIYIKI</sequence>
<dbReference type="PRINTS" id="PR00162">
    <property type="entry name" value="RIESKE"/>
</dbReference>
<dbReference type="InterPro" id="IPR014349">
    <property type="entry name" value="Rieske_Fe-S_prot"/>
</dbReference>
<protein>
    <submittedName>
        <fullName evidence="10">Unannotated protein</fullName>
    </submittedName>
</protein>
<feature type="domain" description="Rieske" evidence="7">
    <location>
        <begin position="93"/>
        <end position="190"/>
    </location>
</feature>
<keyword evidence="3" id="KW-0408">Iron</keyword>
<dbReference type="GO" id="GO:0046872">
    <property type="term" value="F:metal ion binding"/>
    <property type="evidence" value="ECO:0007669"/>
    <property type="project" value="UniProtKB-KW"/>
</dbReference>
<gene>
    <name evidence="8" type="ORF">UFOPK1795_00556</name>
    <name evidence="9" type="ORF">UFOPK2275_01004</name>
    <name evidence="10" type="ORF">UFOPK2816_00164</name>
</gene>
<evidence type="ECO:0000256" key="4">
    <source>
        <dbReference type="ARBA" id="ARBA00023014"/>
    </source>
</evidence>
<organism evidence="10">
    <name type="scientific">freshwater metagenome</name>
    <dbReference type="NCBI Taxonomy" id="449393"/>
    <lineage>
        <taxon>unclassified sequences</taxon>
        <taxon>metagenomes</taxon>
        <taxon>ecological metagenomes</taxon>
    </lineage>
</organism>
<dbReference type="GO" id="GO:0016020">
    <property type="term" value="C:membrane"/>
    <property type="evidence" value="ECO:0007669"/>
    <property type="project" value="InterPro"/>
</dbReference>
<keyword evidence="5" id="KW-1015">Disulfide bond</keyword>
<dbReference type="Gene3D" id="2.102.10.10">
    <property type="entry name" value="Rieske [2Fe-2S] iron-sulphur domain"/>
    <property type="match status" value="1"/>
</dbReference>
<evidence type="ECO:0000256" key="1">
    <source>
        <dbReference type="ARBA" id="ARBA00022714"/>
    </source>
</evidence>
<dbReference type="AlphaFoldDB" id="A0A6J6SWF0"/>
<evidence type="ECO:0000256" key="5">
    <source>
        <dbReference type="ARBA" id="ARBA00023157"/>
    </source>
</evidence>
<evidence type="ECO:0000256" key="2">
    <source>
        <dbReference type="ARBA" id="ARBA00022723"/>
    </source>
</evidence>
<evidence type="ECO:0000256" key="6">
    <source>
        <dbReference type="ARBA" id="ARBA00034078"/>
    </source>
</evidence>
<evidence type="ECO:0000313" key="10">
    <source>
        <dbReference type="EMBL" id="CAB4739120.1"/>
    </source>
</evidence>
<evidence type="ECO:0000313" key="9">
    <source>
        <dbReference type="EMBL" id="CAB4669919.1"/>
    </source>
</evidence>
<dbReference type="EMBL" id="CAEZWQ010000135">
    <property type="protein sequence ID" value="CAB4669919.1"/>
    <property type="molecule type" value="Genomic_DNA"/>
</dbReference>
<dbReference type="SUPFAM" id="SSF50022">
    <property type="entry name" value="ISP domain"/>
    <property type="match status" value="1"/>
</dbReference>
<accession>A0A6J6SWF0</accession>
<dbReference type="InterPro" id="IPR017941">
    <property type="entry name" value="Rieske_2Fe-2S"/>
</dbReference>
<dbReference type="CDD" id="cd03467">
    <property type="entry name" value="Rieske"/>
    <property type="match status" value="1"/>
</dbReference>
<evidence type="ECO:0000313" key="8">
    <source>
        <dbReference type="EMBL" id="CAB4590377.1"/>
    </source>
</evidence>
<keyword evidence="4" id="KW-0411">Iron-sulfur</keyword>
<dbReference type="PROSITE" id="PS51296">
    <property type="entry name" value="RIESKE"/>
    <property type="match status" value="1"/>
</dbReference>